<evidence type="ECO:0000313" key="2">
    <source>
        <dbReference type="EMBL" id="MBP1993191.1"/>
    </source>
</evidence>
<protein>
    <submittedName>
        <fullName evidence="2">tRNA U34 2-thiouridine synthase MnmA/TrmU</fullName>
    </submittedName>
</protein>
<organism evidence="2 3">
    <name type="scientific">Paenibacillus eucommiae</name>
    <dbReference type="NCBI Taxonomy" id="1355755"/>
    <lineage>
        <taxon>Bacteria</taxon>
        <taxon>Bacillati</taxon>
        <taxon>Bacillota</taxon>
        <taxon>Bacilli</taxon>
        <taxon>Bacillales</taxon>
        <taxon>Paenibacillaceae</taxon>
        <taxon>Paenibacillus</taxon>
    </lineage>
</organism>
<keyword evidence="3" id="KW-1185">Reference proteome</keyword>
<name>A0ABS4J240_9BACL</name>
<evidence type="ECO:0000256" key="1">
    <source>
        <dbReference type="SAM" id="MobiDB-lite"/>
    </source>
</evidence>
<dbReference type="Proteomes" id="UP001519287">
    <property type="component" value="Unassembled WGS sequence"/>
</dbReference>
<gene>
    <name evidence="2" type="ORF">J2Z66_004808</name>
</gene>
<dbReference type="RefSeq" id="WP_209974818.1">
    <property type="nucleotide sequence ID" value="NZ_JAGGLB010000017.1"/>
</dbReference>
<proteinExistence type="predicted"/>
<evidence type="ECO:0000313" key="3">
    <source>
        <dbReference type="Proteomes" id="UP001519287"/>
    </source>
</evidence>
<sequence>MSNTDKEKQALEKAETVYETGEIVTTKVYKVSPEQKEELDRLSAERLEKLREEAIPKIRERYEQLVKLRQQQPKADDNGKPPRGFR</sequence>
<reference evidence="2 3" key="1">
    <citation type="submission" date="2021-03" db="EMBL/GenBank/DDBJ databases">
        <title>Genomic Encyclopedia of Type Strains, Phase IV (KMG-IV): sequencing the most valuable type-strain genomes for metagenomic binning, comparative biology and taxonomic classification.</title>
        <authorList>
            <person name="Goeker M."/>
        </authorList>
    </citation>
    <scope>NUCLEOTIDE SEQUENCE [LARGE SCALE GENOMIC DNA]</scope>
    <source>
        <strain evidence="2 3">DSM 26048</strain>
    </source>
</reference>
<accession>A0ABS4J240</accession>
<dbReference type="EMBL" id="JAGGLB010000017">
    <property type="protein sequence ID" value="MBP1993191.1"/>
    <property type="molecule type" value="Genomic_DNA"/>
</dbReference>
<feature type="region of interest" description="Disordered" evidence="1">
    <location>
        <begin position="67"/>
        <end position="86"/>
    </location>
</feature>
<comment type="caution">
    <text evidence="2">The sequence shown here is derived from an EMBL/GenBank/DDBJ whole genome shotgun (WGS) entry which is preliminary data.</text>
</comment>